<reference evidence="5" key="2">
    <citation type="journal article" date="2021" name="PeerJ">
        <title>Extensive microbial diversity within the chicken gut microbiome revealed by metagenomics and culture.</title>
        <authorList>
            <person name="Gilroy R."/>
            <person name="Ravi A."/>
            <person name="Getino M."/>
            <person name="Pursley I."/>
            <person name="Horton D.L."/>
            <person name="Alikhan N.F."/>
            <person name="Baker D."/>
            <person name="Gharbi K."/>
            <person name="Hall N."/>
            <person name="Watson M."/>
            <person name="Adriaenssens E.M."/>
            <person name="Foster-Nyarko E."/>
            <person name="Jarju S."/>
            <person name="Secka A."/>
            <person name="Antonio M."/>
            <person name="Oren A."/>
            <person name="Chaudhuri R.R."/>
            <person name="La Ragione R."/>
            <person name="Hildebrand F."/>
            <person name="Pallen M.J."/>
        </authorList>
    </citation>
    <scope>NUCLEOTIDE SEQUENCE</scope>
    <source>
        <strain evidence="5">1383</strain>
    </source>
</reference>
<evidence type="ECO:0000259" key="4">
    <source>
        <dbReference type="Pfam" id="PF16371"/>
    </source>
</evidence>
<dbReference type="SMART" id="SM00564">
    <property type="entry name" value="PQQ"/>
    <property type="match status" value="6"/>
</dbReference>
<gene>
    <name evidence="5" type="ORF">IAC44_07170</name>
</gene>
<accession>A0A9D1KV04</accession>
<evidence type="ECO:0000259" key="3">
    <source>
        <dbReference type="Pfam" id="PF13360"/>
    </source>
</evidence>
<dbReference type="GO" id="GO:0016787">
    <property type="term" value="F:hydrolase activity"/>
    <property type="evidence" value="ECO:0007669"/>
    <property type="project" value="InterPro"/>
</dbReference>
<proteinExistence type="predicted"/>
<dbReference type="EMBL" id="DVLY01000183">
    <property type="protein sequence ID" value="HIT98600.1"/>
    <property type="molecule type" value="Genomic_DNA"/>
</dbReference>
<dbReference type="Gene3D" id="2.130.10.10">
    <property type="entry name" value="YVTN repeat-like/Quinoprotein amine dehydrogenase"/>
    <property type="match status" value="2"/>
</dbReference>
<feature type="domain" description="Calcineurin-like phosphoesterase N-terminal" evidence="4">
    <location>
        <begin position="36"/>
        <end position="84"/>
    </location>
</feature>
<dbReference type="InterPro" id="IPR015943">
    <property type="entry name" value="WD40/YVTN_repeat-like_dom_sf"/>
</dbReference>
<dbReference type="InterPro" id="IPR004843">
    <property type="entry name" value="Calcineurin-like_PHP"/>
</dbReference>
<feature type="signal peptide" evidence="1">
    <location>
        <begin position="1"/>
        <end position="19"/>
    </location>
</feature>
<name>A0A9D1KV04_9FLAO</name>
<dbReference type="InterPro" id="IPR018391">
    <property type="entry name" value="PQQ_b-propeller_rpt"/>
</dbReference>
<dbReference type="InterPro" id="IPR011047">
    <property type="entry name" value="Quinoprotein_ADH-like_sf"/>
</dbReference>
<evidence type="ECO:0000259" key="2">
    <source>
        <dbReference type="Pfam" id="PF00149"/>
    </source>
</evidence>
<dbReference type="SUPFAM" id="SSF50998">
    <property type="entry name" value="Quinoprotein alcohol dehydrogenase-like"/>
    <property type="match status" value="2"/>
</dbReference>
<feature type="chain" id="PRO_5038736225" evidence="1">
    <location>
        <begin position="20"/>
        <end position="813"/>
    </location>
</feature>
<evidence type="ECO:0000256" key="1">
    <source>
        <dbReference type="SAM" id="SignalP"/>
    </source>
</evidence>
<dbReference type="Proteomes" id="UP000824161">
    <property type="component" value="Unassembled WGS sequence"/>
</dbReference>
<dbReference type="Pfam" id="PF13360">
    <property type="entry name" value="PQQ_2"/>
    <property type="match status" value="1"/>
</dbReference>
<dbReference type="PROSITE" id="PS51257">
    <property type="entry name" value="PROKAR_LIPOPROTEIN"/>
    <property type="match status" value="1"/>
</dbReference>
<keyword evidence="1" id="KW-0732">Signal</keyword>
<feature type="domain" description="Pyrrolo-quinoline quinone repeat" evidence="3">
    <location>
        <begin position="503"/>
        <end position="726"/>
    </location>
</feature>
<protein>
    <submittedName>
        <fullName evidence="5">PQQ-binding-like beta-propeller repeat protein</fullName>
    </submittedName>
</protein>
<dbReference type="SUPFAM" id="SSF56300">
    <property type="entry name" value="Metallo-dependent phosphatases"/>
    <property type="match status" value="1"/>
</dbReference>
<dbReference type="InterPro" id="IPR002372">
    <property type="entry name" value="PQQ_rpt_dom"/>
</dbReference>
<organism evidence="5 6">
    <name type="scientific">Candidatus Merdimorpha stercoravium</name>
    <dbReference type="NCBI Taxonomy" id="2840863"/>
    <lineage>
        <taxon>Bacteria</taxon>
        <taxon>Pseudomonadati</taxon>
        <taxon>Bacteroidota</taxon>
        <taxon>Flavobacteriia</taxon>
        <taxon>Flavobacteriales</taxon>
        <taxon>Candidatus Merdimorpha</taxon>
    </lineage>
</organism>
<comment type="caution">
    <text evidence="5">The sequence shown here is derived from an EMBL/GenBank/DDBJ whole genome shotgun (WGS) entry which is preliminary data.</text>
</comment>
<feature type="domain" description="Calcineurin-like phosphoesterase" evidence="2">
    <location>
        <begin position="111"/>
        <end position="285"/>
    </location>
</feature>
<dbReference type="InterPro" id="IPR032285">
    <property type="entry name" value="Metallophos_N"/>
</dbReference>
<dbReference type="Pfam" id="PF16371">
    <property type="entry name" value="MetallophosN"/>
    <property type="match status" value="1"/>
</dbReference>
<dbReference type="PANTHER" id="PTHR34512:SF30">
    <property type="entry name" value="OUTER MEMBRANE PROTEIN ASSEMBLY FACTOR BAMB"/>
    <property type="match status" value="1"/>
</dbReference>
<evidence type="ECO:0000313" key="5">
    <source>
        <dbReference type="EMBL" id="HIT98600.1"/>
    </source>
</evidence>
<dbReference type="Pfam" id="PF00149">
    <property type="entry name" value="Metallophos"/>
    <property type="match status" value="1"/>
</dbReference>
<evidence type="ECO:0000313" key="6">
    <source>
        <dbReference type="Proteomes" id="UP000824161"/>
    </source>
</evidence>
<sequence length="813" mass="89307">MLRNLLISIFALAGCAAFAQPYSGRVYRDVDGDGTFSRGDRPIAGVKVSDGINVTRTDKDGAFTLPGYDDTRFIFITVPSGYSALHPWIPAGSAQSYDFALQPRKEGEVIRFAQIADNETPESWRWVQALKDYARNEHLDFILHSGDICYEPGIRFHGDSVTTATMGVPVYYTMGNHDLMKKVPVPEYLYQENFGPVWYSFEAGNTHFIVLPMYIGDGKPTYTAEQNYRWLKNDLAHVDPDQNIVVVTHYNNTLGEQLVFKSKEGSIRFKDDERFIAHILGHWHINHQRLIDGRIRYIVTSPSNKGGKDHSPSAFRVISIDRKGNISSENIYSYSRMNMAIVSPSRTARAGAPLRISVNAYNTAASVRRVDYTVTDAAGKNWAKGTLAPNTDWNYSTDVDLSKAPQGDMLTLKVTATCSDGTSRTLERRFAFGTLPSVNVSGQWAQLRGNEMHNDTIGTDQPVRALQLLWTANAGGNIFMTSPIVAQGKVFVATMDNNLAGRSAVVAFDAATGAKVWSHPTANSVKNTIVYASGKVFAMDTEGTVYALDADTGQVVWKKTLEVGLLPAAGAGLVVRGDTLYAGDGQGLSALNVADGGRYWRNTDFSQATGTTVSMTLAGNTLLSSQQWSALYGTDIKTGKLRWSLGGPDLRYRDGSPAVYDGMIFVASNRKLYEITPQGDFRHLRHTGHIFQGASCPLLTDSLFIIGTSTEGLLAFDRENFDLRWQLRTDPAIFYTAPYSWHEARTVDASAVQVGQDALLFGASDGLLRLARIDNGEVLWHYDFATPVFTTPAGVDGVIFVADFAGNVYAFAL</sequence>
<reference evidence="5" key="1">
    <citation type="submission" date="2020-10" db="EMBL/GenBank/DDBJ databases">
        <authorList>
            <person name="Gilroy R."/>
        </authorList>
    </citation>
    <scope>NUCLEOTIDE SEQUENCE</scope>
    <source>
        <strain evidence="5">1383</strain>
    </source>
</reference>
<dbReference type="PANTHER" id="PTHR34512">
    <property type="entry name" value="CELL SURFACE PROTEIN"/>
    <property type="match status" value="1"/>
</dbReference>
<dbReference type="Gene3D" id="3.60.21.10">
    <property type="match status" value="1"/>
</dbReference>
<dbReference type="AlphaFoldDB" id="A0A9D1KV04"/>
<dbReference type="InterPro" id="IPR029052">
    <property type="entry name" value="Metallo-depent_PP-like"/>
</dbReference>